<dbReference type="KEGG" id="caj:CIG1485E_1074"/>
<evidence type="ECO:0000313" key="2">
    <source>
        <dbReference type="EMBL" id="AII14910.1"/>
    </source>
</evidence>
<sequence length="115" mass="13253">MSYGYTIVLICIISIIFVIISKLSMDFNKPFQATSDYIYINTVDTKTHYCIAKFKAEDIKDFLEDKTDSCIGLKEAEFAYFLKRARMKGGKIHHKELVNILKDCKRVTVRVASLD</sequence>
<keyword evidence="3" id="KW-1185">Reference proteome</keyword>
<dbReference type="EMBL" id="CP009043">
    <property type="protein sequence ID" value="AII14910.1"/>
    <property type="molecule type" value="Genomic_DNA"/>
</dbReference>
<evidence type="ECO:0000256" key="1">
    <source>
        <dbReference type="SAM" id="Phobius"/>
    </source>
</evidence>
<dbReference type="HOGENOM" id="CLU_2104496_0_0_7"/>
<proteinExistence type="predicted"/>
<protein>
    <submittedName>
        <fullName evidence="2">Uncharacterized protein</fullName>
    </submittedName>
</protein>
<gene>
    <name evidence="2" type="ORF">CIG1485E_1074</name>
</gene>
<name>A0A076F9L0_9BACT</name>
<keyword evidence="1" id="KW-0472">Membrane</keyword>
<evidence type="ECO:0000313" key="3">
    <source>
        <dbReference type="Proteomes" id="UP000028486"/>
    </source>
</evidence>
<accession>A0A076F9L0</accession>
<keyword evidence="1" id="KW-0812">Transmembrane</keyword>
<reference evidence="3" key="1">
    <citation type="journal article" date="2014" name="Genome Announc.">
        <title>Complete Genome Sequence of Campylobacter iguaniorum Strain 1485ET, Isolated from a Bearded Dragon (Pogona vitticeps).</title>
        <authorList>
            <person name="Gilbert M.J."/>
            <person name="Miller W.G."/>
            <person name="Yee E."/>
            <person name="Kik M."/>
            <person name="Wagenaar J.A."/>
            <person name="Duim B."/>
        </authorList>
    </citation>
    <scope>NUCLEOTIDE SEQUENCE [LARGE SCALE GENOMIC DNA]</scope>
    <source>
        <strain evidence="3">1485E</strain>
    </source>
</reference>
<feature type="transmembrane region" description="Helical" evidence="1">
    <location>
        <begin position="6"/>
        <end position="25"/>
    </location>
</feature>
<keyword evidence="1" id="KW-1133">Transmembrane helix</keyword>
<dbReference type="Proteomes" id="UP000028486">
    <property type="component" value="Chromosome"/>
</dbReference>
<dbReference type="AlphaFoldDB" id="A0A076F9L0"/>
<organism evidence="2 3">
    <name type="scientific">Campylobacter iguaniorum</name>
    <dbReference type="NCBI Taxonomy" id="1244531"/>
    <lineage>
        <taxon>Bacteria</taxon>
        <taxon>Pseudomonadati</taxon>
        <taxon>Campylobacterota</taxon>
        <taxon>Epsilonproteobacteria</taxon>
        <taxon>Campylobacterales</taxon>
        <taxon>Campylobacteraceae</taxon>
        <taxon>Campylobacter</taxon>
    </lineage>
</organism>